<dbReference type="PANTHER" id="PTHR11351:SF31">
    <property type="entry name" value="DESATURASE 1, ISOFORM A-RELATED"/>
    <property type="match status" value="1"/>
</dbReference>
<dbReference type="GO" id="GO:0004768">
    <property type="term" value="F:stearoyl-CoA 9-desaturase activity"/>
    <property type="evidence" value="ECO:0007669"/>
    <property type="project" value="UniProtKB-UniRule"/>
</dbReference>
<dbReference type="CDD" id="cd03505">
    <property type="entry name" value="Delta9-FADS-like"/>
    <property type="match status" value="1"/>
</dbReference>
<keyword evidence="5 13" id="KW-0479">Metal-binding</keyword>
<keyword evidence="17" id="KW-1185">Reference proteome</keyword>
<evidence type="ECO:0000313" key="16">
    <source>
        <dbReference type="EMBL" id="KIK94267.1"/>
    </source>
</evidence>
<comment type="subcellular location">
    <subcellularLocation>
        <location evidence="1">Membrane</location>
        <topology evidence="1">Multi-pass membrane protein</topology>
    </subcellularLocation>
</comment>
<dbReference type="GO" id="GO:0005789">
    <property type="term" value="C:endoplasmic reticulum membrane"/>
    <property type="evidence" value="ECO:0007669"/>
    <property type="project" value="TreeGrafter"/>
</dbReference>
<evidence type="ECO:0000256" key="10">
    <source>
        <dbReference type="ARBA" id="ARBA00023098"/>
    </source>
</evidence>
<dbReference type="InterPro" id="IPR005804">
    <property type="entry name" value="FA_desaturase_dom"/>
</dbReference>
<gene>
    <name evidence="16" type="ORF">PAXRUDRAFT_828157</name>
</gene>
<comment type="similarity">
    <text evidence="2 13">Belongs to the fatty acid desaturase type 1 family.</text>
</comment>
<evidence type="ECO:0000313" key="17">
    <source>
        <dbReference type="Proteomes" id="UP000054538"/>
    </source>
</evidence>
<evidence type="ECO:0000256" key="4">
    <source>
        <dbReference type="ARBA" id="ARBA00022692"/>
    </source>
</evidence>
<keyword evidence="10 13" id="KW-0443">Lipid metabolism</keyword>
<accession>A0A0D0DAV9</accession>
<dbReference type="SMART" id="SM01117">
    <property type="entry name" value="Cyt-b5"/>
    <property type="match status" value="1"/>
</dbReference>
<keyword evidence="3 13" id="KW-0444">Lipid biosynthesis</keyword>
<keyword evidence="13" id="KW-0249">Electron transport</keyword>
<evidence type="ECO:0000256" key="6">
    <source>
        <dbReference type="ARBA" id="ARBA00022832"/>
    </source>
</evidence>
<dbReference type="Pfam" id="PF00173">
    <property type="entry name" value="Cyt-b5"/>
    <property type="match status" value="1"/>
</dbReference>
<feature type="transmembrane region" description="Helical" evidence="14">
    <location>
        <begin position="129"/>
        <end position="149"/>
    </location>
</feature>
<dbReference type="Pfam" id="PF00487">
    <property type="entry name" value="FA_desaturase"/>
    <property type="match status" value="1"/>
</dbReference>
<evidence type="ECO:0000259" key="15">
    <source>
        <dbReference type="PROSITE" id="PS50255"/>
    </source>
</evidence>
<dbReference type="Gene3D" id="3.10.120.10">
    <property type="entry name" value="Cytochrome b5-like heme/steroid binding domain"/>
    <property type="match status" value="1"/>
</dbReference>
<reference evidence="17" key="2">
    <citation type="submission" date="2015-01" db="EMBL/GenBank/DDBJ databases">
        <title>Evolutionary Origins and Diversification of the Mycorrhizal Mutualists.</title>
        <authorList>
            <consortium name="DOE Joint Genome Institute"/>
            <consortium name="Mycorrhizal Genomics Consortium"/>
            <person name="Kohler A."/>
            <person name="Kuo A."/>
            <person name="Nagy L.G."/>
            <person name="Floudas D."/>
            <person name="Copeland A."/>
            <person name="Barry K.W."/>
            <person name="Cichocki N."/>
            <person name="Veneault-Fourrey C."/>
            <person name="LaButti K."/>
            <person name="Lindquist E.A."/>
            <person name="Lipzen A."/>
            <person name="Lundell T."/>
            <person name="Morin E."/>
            <person name="Murat C."/>
            <person name="Riley R."/>
            <person name="Ohm R."/>
            <person name="Sun H."/>
            <person name="Tunlid A."/>
            <person name="Henrissat B."/>
            <person name="Grigoriev I.V."/>
            <person name="Hibbett D.S."/>
            <person name="Martin F."/>
        </authorList>
    </citation>
    <scope>NUCLEOTIDE SEQUENCE [LARGE SCALE GENOMIC DNA]</scope>
    <source>
        <strain evidence="17">Ve08.2h10</strain>
    </source>
</reference>
<evidence type="ECO:0000256" key="2">
    <source>
        <dbReference type="ARBA" id="ARBA00009295"/>
    </source>
</evidence>
<dbReference type="AlphaFoldDB" id="A0A0D0DAV9"/>
<dbReference type="PROSITE" id="PS50255">
    <property type="entry name" value="CYTOCHROME_B5_2"/>
    <property type="match status" value="1"/>
</dbReference>
<dbReference type="OrthoDB" id="10260134at2759"/>
<keyword evidence="8 13" id="KW-0560">Oxidoreductase</keyword>
<dbReference type="EC" id="1.14.19.1" evidence="13"/>
<keyword evidence="13" id="KW-0349">Heme</keyword>
<keyword evidence="13" id="KW-0813">Transport</keyword>
<evidence type="ECO:0000256" key="14">
    <source>
        <dbReference type="SAM" id="Phobius"/>
    </source>
</evidence>
<evidence type="ECO:0000256" key="12">
    <source>
        <dbReference type="ARBA" id="ARBA00023160"/>
    </source>
</evidence>
<dbReference type="InterPro" id="IPR001199">
    <property type="entry name" value="Cyt_B5-like_heme/steroid-bd"/>
</dbReference>
<dbReference type="InterPro" id="IPR015876">
    <property type="entry name" value="Acyl-CoA_DS"/>
</dbReference>
<dbReference type="SUPFAM" id="SSF55856">
    <property type="entry name" value="Cytochrome b5-like heme/steroid binding domain"/>
    <property type="match status" value="1"/>
</dbReference>
<dbReference type="GO" id="GO:0006636">
    <property type="term" value="P:unsaturated fatty acid biosynthetic process"/>
    <property type="evidence" value="ECO:0007669"/>
    <property type="project" value="UniProtKB-UniRule"/>
</dbReference>
<comment type="catalytic activity">
    <reaction evidence="13">
        <text>octadecanoyl-CoA + 2 Fe(II)-[cytochrome b5] + O2 + 2 H(+) = (9Z)-octadecenoyl-CoA + 2 Fe(III)-[cytochrome b5] + 2 H2O</text>
        <dbReference type="Rhea" id="RHEA:19721"/>
        <dbReference type="Rhea" id="RHEA-COMP:10438"/>
        <dbReference type="Rhea" id="RHEA-COMP:10439"/>
        <dbReference type="ChEBI" id="CHEBI:15377"/>
        <dbReference type="ChEBI" id="CHEBI:15378"/>
        <dbReference type="ChEBI" id="CHEBI:15379"/>
        <dbReference type="ChEBI" id="CHEBI:29033"/>
        <dbReference type="ChEBI" id="CHEBI:29034"/>
        <dbReference type="ChEBI" id="CHEBI:57387"/>
        <dbReference type="ChEBI" id="CHEBI:57394"/>
        <dbReference type="EC" id="1.14.19.1"/>
    </reaction>
</comment>
<keyword evidence="7 14" id="KW-1133">Transmembrane helix</keyword>
<feature type="transmembrane region" description="Helical" evidence="14">
    <location>
        <begin position="97"/>
        <end position="117"/>
    </location>
</feature>
<keyword evidence="11 14" id="KW-0472">Membrane</keyword>
<comment type="cofactor">
    <cofactor evidence="13">
        <name>Fe(2+)</name>
        <dbReference type="ChEBI" id="CHEBI:29033"/>
    </cofactor>
    <text evidence="13">Expected to bind 2 Fe(2+) ions per subunit.</text>
</comment>
<evidence type="ECO:0000256" key="5">
    <source>
        <dbReference type="ARBA" id="ARBA00022723"/>
    </source>
</evidence>
<dbReference type="Proteomes" id="UP000054538">
    <property type="component" value="Unassembled WGS sequence"/>
</dbReference>
<proteinExistence type="inferred from homology"/>
<evidence type="ECO:0000256" key="13">
    <source>
        <dbReference type="PIRNR" id="PIRNR000345"/>
    </source>
</evidence>
<dbReference type="GO" id="GO:0005506">
    <property type="term" value="F:iron ion binding"/>
    <property type="evidence" value="ECO:0007669"/>
    <property type="project" value="TreeGrafter"/>
</dbReference>
<feature type="transmembrane region" description="Helical" evidence="14">
    <location>
        <begin position="69"/>
        <end position="91"/>
    </location>
</feature>
<evidence type="ECO:0000256" key="1">
    <source>
        <dbReference type="ARBA" id="ARBA00004141"/>
    </source>
</evidence>
<evidence type="ECO:0000256" key="7">
    <source>
        <dbReference type="ARBA" id="ARBA00022989"/>
    </source>
</evidence>
<dbReference type="HOGENOM" id="CLU_027359_3_1_1"/>
<keyword evidence="6 13" id="KW-0276">Fatty acid metabolism</keyword>
<dbReference type="InterPro" id="IPR036400">
    <property type="entry name" value="Cyt_B5-like_heme/steroid_sf"/>
</dbReference>
<comment type="function">
    <text evidence="13">Stearoyl-CoA desaturase that utilizes O(2) and electrons from reduced cytochrome b5 to introduce the first double bond into saturated fatty acyl-CoA substrates.</text>
</comment>
<reference evidence="16 17" key="1">
    <citation type="submission" date="2014-04" db="EMBL/GenBank/DDBJ databases">
        <authorList>
            <consortium name="DOE Joint Genome Institute"/>
            <person name="Kuo A."/>
            <person name="Kohler A."/>
            <person name="Jargeat P."/>
            <person name="Nagy L.G."/>
            <person name="Floudas D."/>
            <person name="Copeland A."/>
            <person name="Barry K.W."/>
            <person name="Cichocki N."/>
            <person name="Veneault-Fourrey C."/>
            <person name="LaButti K."/>
            <person name="Lindquist E.A."/>
            <person name="Lipzen A."/>
            <person name="Lundell T."/>
            <person name="Morin E."/>
            <person name="Murat C."/>
            <person name="Sun H."/>
            <person name="Tunlid A."/>
            <person name="Henrissat B."/>
            <person name="Grigoriev I.V."/>
            <person name="Hibbett D.S."/>
            <person name="Martin F."/>
            <person name="Nordberg H.P."/>
            <person name="Cantor M.N."/>
            <person name="Hua S.X."/>
        </authorList>
    </citation>
    <scope>NUCLEOTIDE SEQUENCE [LARGE SCALE GENOMIC DNA]</scope>
    <source>
        <strain evidence="16 17">Ve08.2h10</strain>
    </source>
</reference>
<keyword evidence="4 14" id="KW-0812">Transmembrane</keyword>
<protein>
    <recommendedName>
        <fullName evidence="13">Acyl-CoA desaturase</fullName>
        <ecNumber evidence="13">1.14.19.1</ecNumber>
    </recommendedName>
</protein>
<evidence type="ECO:0000256" key="8">
    <source>
        <dbReference type="ARBA" id="ARBA00023002"/>
    </source>
</evidence>
<organism evidence="16 17">
    <name type="scientific">Paxillus rubicundulus Ve08.2h10</name>
    <dbReference type="NCBI Taxonomy" id="930991"/>
    <lineage>
        <taxon>Eukaryota</taxon>
        <taxon>Fungi</taxon>
        <taxon>Dikarya</taxon>
        <taxon>Basidiomycota</taxon>
        <taxon>Agaricomycotina</taxon>
        <taxon>Agaricomycetes</taxon>
        <taxon>Agaricomycetidae</taxon>
        <taxon>Boletales</taxon>
        <taxon>Paxilineae</taxon>
        <taxon>Paxillaceae</taxon>
        <taxon>Paxillus</taxon>
    </lineage>
</organism>
<evidence type="ECO:0000256" key="3">
    <source>
        <dbReference type="ARBA" id="ARBA00022516"/>
    </source>
</evidence>
<feature type="domain" description="Cytochrome b5 heme-binding" evidence="15">
    <location>
        <begin position="371"/>
        <end position="439"/>
    </location>
</feature>
<dbReference type="EMBL" id="KN825119">
    <property type="protein sequence ID" value="KIK94267.1"/>
    <property type="molecule type" value="Genomic_DNA"/>
</dbReference>
<dbReference type="PRINTS" id="PR00075">
    <property type="entry name" value="FACDDSATRASE"/>
</dbReference>
<name>A0A0D0DAV9_9AGAM</name>
<dbReference type="PIRSF" id="PIRSF000345">
    <property type="entry name" value="OLE1"/>
    <property type="match status" value="1"/>
</dbReference>
<dbReference type="InterPro" id="IPR009160">
    <property type="entry name" value="Acyl-CoA_deSatase_haem/ster-bd"/>
</dbReference>
<dbReference type="PANTHER" id="PTHR11351">
    <property type="entry name" value="ACYL-COA DESATURASE"/>
    <property type="match status" value="1"/>
</dbReference>
<keyword evidence="12 13" id="KW-0275">Fatty acid biosynthesis</keyword>
<keyword evidence="9 13" id="KW-0408">Iron</keyword>
<dbReference type="PROSITE" id="PS00476">
    <property type="entry name" value="FATTY_ACID_DESATUR_1"/>
    <property type="match status" value="1"/>
</dbReference>
<evidence type="ECO:0000256" key="9">
    <source>
        <dbReference type="ARBA" id="ARBA00023004"/>
    </source>
</evidence>
<sequence>MHFPSNDTSRSPRSFLSLMESKLDVPLFIEDPDRIPTEAVPDNYVAYTLKHQEALPPITWSNWYKELHWLHVFILFVPPTLGFIGACSTPLRLETAVWFVVYIHLTGFGLTAGYHRLWTHRAYKATKGLEYTLAILGAGVVEGSIAWWARGHRAHHRYTDTDLDPYNAHRGLLYSHVGWMIFKPRRKPGPADVTDLRSNPVVKWQHKYYLLLAFIMAIAVPTAVSGYGWGDWRGGFVWASLIRLVVSQHSTFCVNSLCHWLGDRPYDDKLTPKDCVITAVITMGEGYHNFHHQFPMDYRNGYKWYQYDPTKWFLWTCEKLGFATHLKTFSDNEVQKGELTIQLKNLRHKQEALSWPCEKSDLPVITWEDYQRQAESRALICIAGFIHDISDFFDKHPGGPHLLKKNIGKDATTAFFGGLYDHSHAAHNLLAMKRVGILLGGAPHGLEEKVVPPSQHLRVTRHGDLAENAHPEVSL</sequence>
<dbReference type="InParanoid" id="A0A0D0DAV9"/>
<dbReference type="FunCoup" id="A0A0D0DAV9">
    <property type="interactions" value="170"/>
</dbReference>
<evidence type="ECO:0000256" key="11">
    <source>
        <dbReference type="ARBA" id="ARBA00023136"/>
    </source>
</evidence>
<dbReference type="InterPro" id="IPR001522">
    <property type="entry name" value="FADS-1_CS"/>
</dbReference>
<dbReference type="STRING" id="930991.A0A0D0DAV9"/>
<feature type="transmembrane region" description="Helical" evidence="14">
    <location>
        <begin position="208"/>
        <end position="229"/>
    </location>
</feature>